<feature type="compositionally biased region" description="Low complexity" evidence="8">
    <location>
        <begin position="912"/>
        <end position="927"/>
    </location>
</feature>
<organism evidence="10">
    <name type="scientific">Blastobotrys adeninivorans</name>
    <name type="common">Yeast</name>
    <name type="synonym">Arxula adeninivorans</name>
    <dbReference type="NCBI Taxonomy" id="409370"/>
    <lineage>
        <taxon>Eukaryota</taxon>
        <taxon>Fungi</taxon>
        <taxon>Dikarya</taxon>
        <taxon>Ascomycota</taxon>
        <taxon>Saccharomycotina</taxon>
        <taxon>Dipodascomycetes</taxon>
        <taxon>Dipodascales</taxon>
        <taxon>Trichomonascaceae</taxon>
        <taxon>Blastobotrys</taxon>
    </lineage>
</organism>
<feature type="region of interest" description="Disordered" evidence="8">
    <location>
        <begin position="835"/>
        <end position="1004"/>
    </location>
</feature>
<dbReference type="SMART" id="SM00543">
    <property type="entry name" value="MIF4G"/>
    <property type="match status" value="1"/>
</dbReference>
<dbReference type="PANTHER" id="PTHR23253:SF9">
    <property type="entry name" value="EUKARYOTIC TRANSLATION INITIATION FACTOR 4 GAMMA 2"/>
    <property type="match status" value="1"/>
</dbReference>
<dbReference type="Gene3D" id="1.20.970.30">
    <property type="entry name" value="eIF4G, eIF4E-binding domain"/>
    <property type="match status" value="1"/>
</dbReference>
<feature type="compositionally biased region" description="Polar residues" evidence="8">
    <location>
        <begin position="243"/>
        <end position="255"/>
    </location>
</feature>
<evidence type="ECO:0000256" key="3">
    <source>
        <dbReference type="ARBA" id="ARBA00022490"/>
    </source>
</evidence>
<evidence type="ECO:0000256" key="7">
    <source>
        <dbReference type="ARBA" id="ARBA00022917"/>
    </source>
</evidence>
<evidence type="ECO:0000256" key="4">
    <source>
        <dbReference type="ARBA" id="ARBA00022540"/>
    </source>
</evidence>
<reference evidence="10" key="2">
    <citation type="submission" date="2014-06" db="EMBL/GenBank/DDBJ databases">
        <title>The complete genome of Blastobotrys (Arxula) adeninivorans LS3 - a yeast of biotechnological interest.</title>
        <authorList>
            <person name="Kunze G."/>
            <person name="Gaillardin C."/>
            <person name="Czernicka M."/>
            <person name="Durrens P."/>
            <person name="Martin T."/>
            <person name="Boer E."/>
            <person name="Gabaldon T."/>
            <person name="Cruz J."/>
            <person name="Talla E."/>
            <person name="Marck C."/>
            <person name="Goffeau A."/>
            <person name="Barbe V."/>
            <person name="Baret P."/>
            <person name="Baronian K."/>
            <person name="Beier S."/>
            <person name="Bleykasten C."/>
            <person name="Bode R."/>
            <person name="Casaregola S."/>
            <person name="Despons L."/>
            <person name="Fairhead C."/>
            <person name="Giersberg M."/>
            <person name="Gierski P."/>
            <person name="Hahnel U."/>
            <person name="Hartmann A."/>
            <person name="Jankowska D."/>
            <person name="Jubin C."/>
            <person name="Jung P."/>
            <person name="Lafontaine I."/>
            <person name="Leh-Louis V."/>
            <person name="Lemaire M."/>
            <person name="Marcet-Houben M."/>
            <person name="Mascher M."/>
            <person name="Morel G."/>
            <person name="Richard G.-F."/>
            <person name="Riechen J."/>
            <person name="Sacerdot C."/>
            <person name="Sarkar A."/>
            <person name="Savel G."/>
            <person name="Schacherer J."/>
            <person name="Sherman D."/>
            <person name="Straub M.-L."/>
            <person name="Stein N."/>
            <person name="Thierry A."/>
            <person name="Trautwein-Schult A."/>
            <person name="Westhof E."/>
            <person name="Worch S."/>
            <person name="Dujon B."/>
            <person name="Souciet J.-L."/>
            <person name="Wincker P."/>
            <person name="Scholz U."/>
            <person name="Neuveglise N."/>
        </authorList>
    </citation>
    <scope>NUCLEOTIDE SEQUENCE</scope>
    <source>
        <strain evidence="10">LS3</strain>
    </source>
</reference>
<evidence type="ECO:0000256" key="2">
    <source>
        <dbReference type="ARBA" id="ARBA00005775"/>
    </source>
</evidence>
<feature type="region of interest" description="Disordered" evidence="8">
    <location>
        <begin position="1"/>
        <end position="116"/>
    </location>
</feature>
<keyword evidence="4" id="KW-0396">Initiation factor</keyword>
<dbReference type="GO" id="GO:0003743">
    <property type="term" value="F:translation initiation factor activity"/>
    <property type="evidence" value="ECO:0007669"/>
    <property type="project" value="UniProtKB-KW"/>
</dbReference>
<dbReference type="SUPFAM" id="SSF48371">
    <property type="entry name" value="ARM repeat"/>
    <property type="match status" value="1"/>
</dbReference>
<keyword evidence="6" id="KW-0694">RNA-binding</keyword>
<feature type="compositionally biased region" description="Low complexity" evidence="8">
    <location>
        <begin position="487"/>
        <end position="497"/>
    </location>
</feature>
<dbReference type="InterPro" id="IPR003890">
    <property type="entry name" value="MIF4G-like_typ-3"/>
</dbReference>
<gene>
    <name evidence="10" type="ORF">GNLVRS02_ARAD1C36696g</name>
</gene>
<dbReference type="GO" id="GO:0016281">
    <property type="term" value="C:eukaryotic translation initiation factor 4F complex"/>
    <property type="evidence" value="ECO:0007669"/>
    <property type="project" value="TreeGrafter"/>
</dbReference>
<name>A0A060T8F9_BLAAD</name>
<comment type="similarity">
    <text evidence="2">Belongs to the eukaryotic initiation factor 4G family.</text>
</comment>
<dbReference type="PANTHER" id="PTHR23253">
    <property type="entry name" value="EUKARYOTIC TRANSLATION INITIATION FACTOR 4 GAMMA"/>
    <property type="match status" value="1"/>
</dbReference>
<dbReference type="GO" id="GO:0010494">
    <property type="term" value="C:cytoplasmic stress granule"/>
    <property type="evidence" value="ECO:0007669"/>
    <property type="project" value="UniProtKB-ARBA"/>
</dbReference>
<feature type="compositionally biased region" description="Low complexity" evidence="8">
    <location>
        <begin position="939"/>
        <end position="950"/>
    </location>
</feature>
<feature type="compositionally biased region" description="Basic residues" evidence="8">
    <location>
        <begin position="56"/>
        <end position="68"/>
    </location>
</feature>
<feature type="region of interest" description="Disordered" evidence="8">
    <location>
        <begin position="158"/>
        <end position="406"/>
    </location>
</feature>
<keyword evidence="3" id="KW-0963">Cytoplasm</keyword>
<evidence type="ECO:0000256" key="8">
    <source>
        <dbReference type="SAM" id="MobiDB-lite"/>
    </source>
</evidence>
<dbReference type="Gene3D" id="1.25.40.180">
    <property type="match status" value="1"/>
</dbReference>
<feature type="compositionally biased region" description="Polar residues" evidence="8">
    <location>
        <begin position="168"/>
        <end position="183"/>
    </location>
</feature>
<feature type="compositionally biased region" description="Polar residues" evidence="8">
    <location>
        <begin position="29"/>
        <end position="41"/>
    </location>
</feature>
<accession>A0A060T8F9</accession>
<feature type="region of interest" description="Disordered" evidence="8">
    <location>
        <begin position="466"/>
        <end position="589"/>
    </location>
</feature>
<dbReference type="InterPro" id="IPR036211">
    <property type="entry name" value="eIF4G_eIF4E-bd_sf"/>
</dbReference>
<dbReference type="AlphaFoldDB" id="A0A060T8F9"/>
<dbReference type="GO" id="GO:0003729">
    <property type="term" value="F:mRNA binding"/>
    <property type="evidence" value="ECO:0007669"/>
    <property type="project" value="TreeGrafter"/>
</dbReference>
<dbReference type="InterPro" id="IPR016024">
    <property type="entry name" value="ARM-type_fold"/>
</dbReference>
<dbReference type="InterPro" id="IPR022745">
    <property type="entry name" value="eIF4G1_eIF4E-bd"/>
</dbReference>
<dbReference type="SUPFAM" id="SSF101489">
    <property type="entry name" value="Eukaryotic initiation factor 4f subunit eIF4g, eIF4e-binding domain"/>
    <property type="match status" value="1"/>
</dbReference>
<feature type="compositionally biased region" description="Basic and acidic residues" evidence="8">
    <location>
        <begin position="357"/>
        <end position="378"/>
    </location>
</feature>
<protein>
    <submittedName>
        <fullName evidence="10">ARAD1C36696p</fullName>
    </submittedName>
</protein>
<comment type="subcellular location">
    <subcellularLocation>
        <location evidence="1">Cytoplasm</location>
    </subcellularLocation>
</comment>
<keyword evidence="5" id="KW-0597">Phosphoprotein</keyword>
<keyword evidence="7" id="KW-0648">Protein biosynthesis</keyword>
<dbReference type="Pfam" id="PF02854">
    <property type="entry name" value="MIF4G"/>
    <property type="match status" value="1"/>
</dbReference>
<feature type="domain" description="MIF4G" evidence="9">
    <location>
        <begin position="597"/>
        <end position="835"/>
    </location>
</feature>
<evidence type="ECO:0000256" key="5">
    <source>
        <dbReference type="ARBA" id="ARBA00022553"/>
    </source>
</evidence>
<feature type="compositionally biased region" description="Basic residues" evidence="8">
    <location>
        <begin position="84"/>
        <end position="96"/>
    </location>
</feature>
<evidence type="ECO:0000313" key="10">
    <source>
        <dbReference type="EMBL" id="CDP35486.1"/>
    </source>
</evidence>
<feature type="compositionally biased region" description="Basic and acidic residues" evidence="8">
    <location>
        <begin position="257"/>
        <end position="321"/>
    </location>
</feature>
<proteinExistence type="inferred from homology"/>
<dbReference type="FunFam" id="1.25.40.180:FF:000020">
    <property type="entry name" value="Eukaryotic translation initiation factor subunit"/>
    <property type="match status" value="1"/>
</dbReference>
<feature type="compositionally biased region" description="Low complexity" evidence="8">
    <location>
        <begin position="69"/>
        <end position="83"/>
    </location>
</feature>
<evidence type="ECO:0000256" key="1">
    <source>
        <dbReference type="ARBA" id="ARBA00004496"/>
    </source>
</evidence>
<dbReference type="Pfam" id="PF12152">
    <property type="entry name" value="eIF_4G1"/>
    <property type="match status" value="1"/>
</dbReference>
<feature type="compositionally biased region" description="Low complexity" evidence="8">
    <location>
        <begin position="213"/>
        <end position="242"/>
    </location>
</feature>
<evidence type="ECO:0000256" key="6">
    <source>
        <dbReference type="ARBA" id="ARBA00022884"/>
    </source>
</evidence>
<evidence type="ECO:0000259" key="9">
    <source>
        <dbReference type="SMART" id="SM00543"/>
    </source>
</evidence>
<feature type="compositionally biased region" description="Basic and acidic residues" evidence="8">
    <location>
        <begin position="835"/>
        <end position="864"/>
    </location>
</feature>
<feature type="compositionally biased region" description="Basic and acidic residues" evidence="8">
    <location>
        <begin position="545"/>
        <end position="561"/>
    </location>
</feature>
<reference evidence="10" key="1">
    <citation type="submission" date="2014-02" db="EMBL/GenBank/DDBJ databases">
        <authorList>
            <person name="Genoscope - CEA"/>
        </authorList>
    </citation>
    <scope>NUCLEOTIDE SEQUENCE</scope>
    <source>
        <strain evidence="10">LS3</strain>
    </source>
</reference>
<feature type="compositionally biased region" description="Low complexity" evidence="8">
    <location>
        <begin position="97"/>
        <end position="108"/>
    </location>
</feature>
<feature type="compositionally biased region" description="Basic and acidic residues" evidence="8">
    <location>
        <begin position="962"/>
        <end position="973"/>
    </location>
</feature>
<dbReference type="EMBL" id="HG937693">
    <property type="protein sequence ID" value="CDP35486.1"/>
    <property type="molecule type" value="Genomic_DNA"/>
</dbReference>
<sequence length="1004" mass="110396">MDPNMSGGAKPPKSLQNMSGIKFGDVAVNVQQKSPVAQKQRNMAHGKDNGNTSGRKSNHSSPHPHHGHNNNQHHGSHNNSNQHHNSHNSHNNHHPHQQQVPVSPVPQGTQPMMSPQMQQNYGYGYMYGQGFIYPGQYYPMPPTAAPYGQSYPYPMASPNGQAIPPTSPSVHQSPLPSRASTGSGKIHTPIKLIDPVTQEPIDLRKNASTGRQSASTTPASVPASLSSHTASPSPSNATPASPQRSTASNGASSVAEQFREQVKRRAEQERREKEEKARKEKEEKERLEKEQKEKEQKEQKEQEEKEKAQQKAVEPEVKAVEPETVAEPEPVPVPETKPTAEKEVQEPVKAVESAEPTEPKESTETEETEAPKEPKEPMETVQESPSAPEVPRKDPTKALAEALKAPRLPSEQIYSLVYPSNIKRSEARSNDNSKYIYDLDFLMQFQPVINFPPMENWDLIRSAIQSGKDDKRSFSKGSSRGPMRNASMGSQSAMGSFSSGGGFRGERSASGVGGFGMGGNKSIHRMASSSNLSKNGRQGSRRRNERSNSSRGGDHDDKHEAPAVPMPARSANAWVPRSRAQATEQADDGRLAPDVVQRKVNSLLNKMTLENFDRISDQILEVAAQSKHETDGRTLRQVIELTFAKAVDESHWSNMYARFCAKMMSNVDPEIEDKSITDGKGEPVKGGALFRKYLLNKCQEEFEKGWSDKLPTNPDGTTIDAEVMSDEYYKAVAAKRRGLGLIRFVGELFILNLISEKIIHACLTKLVSSDDPSEEVIESLCQLMVTVGSKIDSKPATAKYVNAYFERMAFFQTIPGLPSRLRFKLMDVADLRDNNWQDKNKDKGPKKLSEIHEEAKAKAAEDAARMSSRSRSHRGNDRGSNFTTMAGDLSRIGRIRSHGGGQTLGPSSMLNREGSGSSRRSMNSSPGTPLSKEGSRNPSQSGNQSSASSARVNMFEHLNEDEDKKEKEAEKVEAVPAQGDKGPEEQPKEVAPSEAEQASEKALD</sequence>